<dbReference type="Proteomes" id="UP000234505">
    <property type="component" value="Unassembled WGS sequence"/>
</dbReference>
<sequence>MLNKERLDELLDYSPDSGLFTWKVNRRGKAKSGCIAGSKNGQGYILIKIDGRFYFAHRLAWLVTHGTFPVNMIDHIDGNRENNKINNLREATAEQNMWNSAAGKNNKTGVKGVSWDGRRKRFRASISIKGKNKEIGSYLSLKDAESAIKDYRLKLHGKFANNEVINNNLLEG</sequence>
<dbReference type="AlphaFoldDB" id="A0A2J4PUD6"/>
<dbReference type="GO" id="GO:0003677">
    <property type="term" value="F:DNA binding"/>
    <property type="evidence" value="ECO:0007669"/>
    <property type="project" value="InterPro"/>
</dbReference>
<evidence type="ECO:0000313" key="3">
    <source>
        <dbReference type="Proteomes" id="UP000234505"/>
    </source>
</evidence>
<organism evidence="2 3">
    <name type="scientific">Klebsiella michiganensis</name>
    <dbReference type="NCBI Taxonomy" id="1134687"/>
    <lineage>
        <taxon>Bacteria</taxon>
        <taxon>Pseudomonadati</taxon>
        <taxon>Pseudomonadota</taxon>
        <taxon>Gammaproteobacteria</taxon>
        <taxon>Enterobacterales</taxon>
        <taxon>Enterobacteriaceae</taxon>
        <taxon>Klebsiella/Raoultella group</taxon>
        <taxon>Klebsiella</taxon>
    </lineage>
</organism>
<reference evidence="2 3" key="2">
    <citation type="submission" date="2018-01" db="EMBL/GenBank/DDBJ databases">
        <title>Genomic study of Klebsiella pneumoniae.</title>
        <authorList>
            <person name="Yang Y."/>
            <person name="Bicalho R."/>
        </authorList>
    </citation>
    <scope>NUCLEOTIDE SEQUENCE [LARGE SCALE GENOMIC DNA]</scope>
    <source>
        <strain evidence="2 3">A11</strain>
    </source>
</reference>
<evidence type="ECO:0000259" key="1">
    <source>
        <dbReference type="Pfam" id="PF13392"/>
    </source>
</evidence>
<proteinExistence type="predicted"/>
<comment type="caution">
    <text evidence="2">The sequence shown here is derived from an EMBL/GenBank/DDBJ whole genome shotgun (WGS) entry which is preliminary data.</text>
</comment>
<reference evidence="2 3" key="1">
    <citation type="submission" date="2017-11" db="EMBL/GenBank/DDBJ databases">
        <authorList>
            <person name="Han C.G."/>
        </authorList>
    </citation>
    <scope>NUCLEOTIDE SEQUENCE [LARGE SCALE GENOMIC DNA]</scope>
    <source>
        <strain evidence="2 3">A11</strain>
    </source>
</reference>
<dbReference type="InterPro" id="IPR016177">
    <property type="entry name" value="DNA-bd_dom_sf"/>
</dbReference>
<dbReference type="SUPFAM" id="SSF54171">
    <property type="entry name" value="DNA-binding domain"/>
    <property type="match status" value="1"/>
</dbReference>
<protein>
    <recommendedName>
        <fullName evidence="1">HNH nuclease domain-containing protein</fullName>
    </recommendedName>
</protein>
<evidence type="ECO:0000313" key="2">
    <source>
        <dbReference type="EMBL" id="PLL22420.1"/>
    </source>
</evidence>
<gene>
    <name evidence="2" type="ORF">CWN50_29100</name>
</gene>
<dbReference type="SUPFAM" id="SSF54060">
    <property type="entry name" value="His-Me finger endonucleases"/>
    <property type="match status" value="1"/>
</dbReference>
<dbReference type="InterPro" id="IPR044925">
    <property type="entry name" value="His-Me_finger_sf"/>
</dbReference>
<dbReference type="Pfam" id="PF13392">
    <property type="entry name" value="HNH_3"/>
    <property type="match status" value="1"/>
</dbReference>
<name>A0A2J4PUD6_9ENTR</name>
<dbReference type="EMBL" id="PIDS01001474">
    <property type="protein sequence ID" value="PLL22420.1"/>
    <property type="molecule type" value="Genomic_DNA"/>
</dbReference>
<dbReference type="InterPro" id="IPR003615">
    <property type="entry name" value="HNH_nuc"/>
</dbReference>
<dbReference type="Gene3D" id="3.90.75.20">
    <property type="match status" value="1"/>
</dbReference>
<feature type="domain" description="HNH nuclease" evidence="1">
    <location>
        <begin position="54"/>
        <end position="97"/>
    </location>
</feature>
<accession>A0A2J4PUD6</accession>